<dbReference type="EMBL" id="PGEZ01000001">
    <property type="protein sequence ID" value="PJJ58271.1"/>
    <property type="molecule type" value="Genomic_DNA"/>
</dbReference>
<evidence type="ECO:0000313" key="4">
    <source>
        <dbReference type="Proteomes" id="UP000230842"/>
    </source>
</evidence>
<keyword evidence="2" id="KW-1003">Cell membrane</keyword>
<dbReference type="InterPro" id="IPR001457">
    <property type="entry name" value="NADH_UbQ/plastoQ_OxRdtase_su6"/>
</dbReference>
<dbReference type="GO" id="GO:0005886">
    <property type="term" value="C:plasma membrane"/>
    <property type="evidence" value="ECO:0007669"/>
    <property type="project" value="UniProtKB-SubCell"/>
</dbReference>
<keyword evidence="2" id="KW-0812">Transmembrane</keyword>
<comment type="catalytic activity">
    <reaction evidence="2">
        <text>a quinone + NADH + 5 H(+)(in) = a quinol + NAD(+) + 4 H(+)(out)</text>
        <dbReference type="Rhea" id="RHEA:57888"/>
        <dbReference type="ChEBI" id="CHEBI:15378"/>
        <dbReference type="ChEBI" id="CHEBI:24646"/>
        <dbReference type="ChEBI" id="CHEBI:57540"/>
        <dbReference type="ChEBI" id="CHEBI:57945"/>
        <dbReference type="ChEBI" id="CHEBI:132124"/>
    </reaction>
</comment>
<keyword evidence="2" id="KW-0874">Quinone</keyword>
<dbReference type="PANTHER" id="PTHR33269">
    <property type="entry name" value="NADH-UBIQUINONE OXIDOREDUCTASE CHAIN 6"/>
    <property type="match status" value="1"/>
</dbReference>
<dbReference type="RefSeq" id="WP_039347232.1">
    <property type="nucleotide sequence ID" value="NZ_PGEZ01000001.1"/>
</dbReference>
<dbReference type="InterPro" id="IPR042106">
    <property type="entry name" value="Nuo/plastoQ_OxRdtase_6_NuoJ"/>
</dbReference>
<feature type="transmembrane region" description="Helical" evidence="2">
    <location>
        <begin position="94"/>
        <end position="114"/>
    </location>
</feature>
<dbReference type="AlphaFoldDB" id="A0A0B2BIF5"/>
<keyword evidence="4" id="KW-1185">Reference proteome</keyword>
<keyword evidence="2" id="KW-0520">NAD</keyword>
<sequence>MTAATLVLGAFGVVALVAATLTVTTDRIVHAALWLVVSLGAVAGMYVVLAAELVAWVQVLIYLGSVIVLLLFALMLTRAPTGPGSAEVTRNRPLAALAATASAVGLGAILWAGFAGEEIDPDAVVVGDADALGQAIFRTWVLPFEVLSLVLLAALIGAIVLTRRGSR</sequence>
<evidence type="ECO:0000256" key="1">
    <source>
        <dbReference type="ARBA" id="ARBA00005698"/>
    </source>
</evidence>
<proteinExistence type="inferred from homology"/>
<accession>A0A0B2BIF5</accession>
<keyword evidence="2" id="KW-1133">Transmembrane helix</keyword>
<keyword evidence="2" id="KW-0472">Membrane</keyword>
<organism evidence="3 4">
    <name type="scientific">Mumia flava</name>
    <dbReference type="NCBI Taxonomy" id="1348852"/>
    <lineage>
        <taxon>Bacteria</taxon>
        <taxon>Bacillati</taxon>
        <taxon>Actinomycetota</taxon>
        <taxon>Actinomycetes</taxon>
        <taxon>Propionibacteriales</taxon>
        <taxon>Nocardioidaceae</taxon>
        <taxon>Mumia</taxon>
    </lineage>
</organism>
<dbReference type="Gene3D" id="1.20.120.1200">
    <property type="entry name" value="NADH-ubiquinone/plastoquinone oxidoreductase chain 6, subunit NuoJ"/>
    <property type="match status" value="1"/>
</dbReference>
<dbReference type="EC" id="7.1.1.-" evidence="2"/>
<name>A0A0B2BIF5_9ACTN</name>
<evidence type="ECO:0000313" key="3">
    <source>
        <dbReference type="EMBL" id="PJJ58271.1"/>
    </source>
</evidence>
<protein>
    <recommendedName>
        <fullName evidence="2">NADH-quinone oxidoreductase subunit J</fullName>
        <ecNumber evidence="2">7.1.1.-</ecNumber>
    </recommendedName>
</protein>
<comment type="similarity">
    <text evidence="1 2">Belongs to the complex I subunit 6 family.</text>
</comment>
<dbReference type="Pfam" id="PF00499">
    <property type="entry name" value="Oxidored_q3"/>
    <property type="match status" value="1"/>
</dbReference>
<dbReference type="GO" id="GO:0048038">
    <property type="term" value="F:quinone binding"/>
    <property type="evidence" value="ECO:0007669"/>
    <property type="project" value="UniProtKB-UniRule"/>
</dbReference>
<reference evidence="3 4" key="1">
    <citation type="submission" date="2017-11" db="EMBL/GenBank/DDBJ databases">
        <title>Genomic Encyclopedia of Archaeal and Bacterial Type Strains, Phase II (KMG-II): From Individual Species to Whole Genera.</title>
        <authorList>
            <person name="Goeker M."/>
        </authorList>
    </citation>
    <scope>NUCLEOTIDE SEQUENCE [LARGE SCALE GENOMIC DNA]</scope>
    <source>
        <strain evidence="3 4">DSM 27763</strain>
    </source>
</reference>
<comment type="function">
    <text evidence="2">NDH-1 shuttles electrons from NADH, via FMN and iron-sulfur (Fe-S) centers, to quinones in the respiratory chain. Couples the redox reaction to proton translocation (for every two electrons transferred, four hydrogen ions are translocated across the cytoplasmic membrane), and thus conserves the redox energy in a proton gradient.</text>
</comment>
<feature type="transmembrane region" description="Helical" evidence="2">
    <location>
        <begin position="140"/>
        <end position="161"/>
    </location>
</feature>
<evidence type="ECO:0000256" key="2">
    <source>
        <dbReference type="RuleBase" id="RU004429"/>
    </source>
</evidence>
<feature type="transmembrane region" description="Helical" evidence="2">
    <location>
        <begin position="55"/>
        <end position="74"/>
    </location>
</feature>
<dbReference type="Proteomes" id="UP000230842">
    <property type="component" value="Unassembled WGS sequence"/>
</dbReference>
<gene>
    <name evidence="3" type="ORF">CLV56_2518</name>
</gene>
<comment type="caution">
    <text evidence="3">The sequence shown here is derived from an EMBL/GenBank/DDBJ whole genome shotgun (WGS) entry which is preliminary data.</text>
</comment>
<dbReference type="OrthoDB" id="5244096at2"/>
<dbReference type="PANTHER" id="PTHR33269:SF17">
    <property type="entry name" value="NADH-UBIQUINONE OXIDOREDUCTASE CHAIN 6"/>
    <property type="match status" value="1"/>
</dbReference>
<feature type="transmembrane region" description="Helical" evidence="2">
    <location>
        <begin position="31"/>
        <end position="49"/>
    </location>
</feature>
<feature type="transmembrane region" description="Helical" evidence="2">
    <location>
        <begin position="6"/>
        <end position="24"/>
    </location>
</feature>
<dbReference type="GO" id="GO:0008137">
    <property type="term" value="F:NADH dehydrogenase (ubiquinone) activity"/>
    <property type="evidence" value="ECO:0007669"/>
    <property type="project" value="UniProtKB-UniRule"/>
</dbReference>
<comment type="subcellular location">
    <subcellularLocation>
        <location evidence="2">Cell membrane</location>
        <topology evidence="2">Multi-pass membrane protein</topology>
    </subcellularLocation>
</comment>